<dbReference type="GO" id="GO:0015030">
    <property type="term" value="C:Cajal body"/>
    <property type="evidence" value="ECO:0007669"/>
    <property type="project" value="TreeGrafter"/>
</dbReference>
<proteinExistence type="predicted"/>
<accession>A0A4W4EEB1</accession>
<dbReference type="Pfam" id="PF15862">
    <property type="entry name" value="Coilin_N"/>
    <property type="match status" value="1"/>
</dbReference>
<dbReference type="GeneID" id="113567815"/>
<organism evidence="4 5">
    <name type="scientific">Electrophorus electricus</name>
    <name type="common">Electric eel</name>
    <name type="synonym">Gymnotus electricus</name>
    <dbReference type="NCBI Taxonomy" id="8005"/>
    <lineage>
        <taxon>Eukaryota</taxon>
        <taxon>Metazoa</taxon>
        <taxon>Chordata</taxon>
        <taxon>Craniata</taxon>
        <taxon>Vertebrata</taxon>
        <taxon>Euteleostomi</taxon>
        <taxon>Actinopterygii</taxon>
        <taxon>Neopterygii</taxon>
        <taxon>Teleostei</taxon>
        <taxon>Ostariophysi</taxon>
        <taxon>Gymnotiformes</taxon>
        <taxon>Gymnotoidei</taxon>
        <taxon>Gymnotidae</taxon>
        <taxon>Electrophorus</taxon>
    </lineage>
</organism>
<dbReference type="Ensembl" id="ENSEEET00000010448.2">
    <property type="protein sequence ID" value="ENSEEEP00000010326.2"/>
    <property type="gene ID" value="ENSEEEG00000005233.2"/>
</dbReference>
<feature type="domain" description="Coilin tudor" evidence="3">
    <location>
        <begin position="452"/>
        <end position="541"/>
    </location>
</feature>
<dbReference type="InterPro" id="IPR024822">
    <property type="entry name" value="Coilin"/>
</dbReference>
<feature type="compositionally biased region" description="Basic and acidic residues" evidence="1">
    <location>
        <begin position="387"/>
        <end position="398"/>
    </location>
</feature>
<dbReference type="GO" id="GO:0000387">
    <property type="term" value="P:spliceosomal snRNP assembly"/>
    <property type="evidence" value="ECO:0007669"/>
    <property type="project" value="Ensembl"/>
</dbReference>
<dbReference type="OMA" id="CEYKKQT"/>
<dbReference type="InterPro" id="IPR031722">
    <property type="entry name" value="Coilin_N"/>
</dbReference>
<sequence>MAVSCLNAVRVKLYFDYPPPSLPDCRMSWLLVDLNKCRLAADLASVIREKFDYSRKTVLDLFIEDCYVPPSESIYVVRDNDSIRVKVSSVYWSTANSVEHHSTAGKKRCREEEEEEQVEGASQAPAKKEHIENQVNGFTAPADKSKKKGVKEKKKKKKKKKKEEEQTEHASVAASEAQPARGSNKTPTSTVSASGEPAASCGKPNETSDSSDSSEEALQKPPPPKLKARAEKTAVARRPAATAGCLGSSSEWSSSEDDAAPAAGKVRIPVKPSGSTLKASVSTNSKTPPAVRPRPSSDSSSSSSPPPDGPQAPAETPPAAALSSHTEQGGLTTLSTPVAKEPQRKPECSDSYSSSETELVIRRPNPKAMGLTPAGVAHRGGGAVGRGRGDPRGTERGRGRSGGRSGYGKARGTPWKQGFHSNYEGEELQRRQDFQTNKSLLLQNPAEPEPRRDYSVLPLLAGPPAEGQMIAFKLLELTESYTPEVSAYKEAKIIGFNHATKMIELELLSQTPGRSEPGKFDLVYQNPDGSERVEYAVTHGSQLTERWDSLLEPRLIVESTG</sequence>
<evidence type="ECO:0008006" key="6">
    <source>
        <dbReference type="Google" id="ProtNLM"/>
    </source>
</evidence>
<feature type="domain" description="Coilin N-terminal" evidence="2">
    <location>
        <begin position="9"/>
        <end position="161"/>
    </location>
</feature>
<gene>
    <name evidence="4" type="primary">COIL</name>
</gene>
<dbReference type="PANTHER" id="PTHR15197">
    <property type="entry name" value="COILIN P80"/>
    <property type="match status" value="1"/>
</dbReference>
<dbReference type="InterPro" id="IPR056398">
    <property type="entry name" value="Tudor_Coilin"/>
</dbReference>
<dbReference type="STRING" id="8005.ENSEEEP00000010326"/>
<keyword evidence="5" id="KW-1185">Reference proteome</keyword>
<evidence type="ECO:0000313" key="4">
    <source>
        <dbReference type="Ensembl" id="ENSEEEP00000010326.2"/>
    </source>
</evidence>
<feature type="compositionally biased region" description="Low complexity" evidence="1">
    <location>
        <begin position="293"/>
        <end position="303"/>
    </location>
</feature>
<feature type="compositionally biased region" description="Polar residues" evidence="1">
    <location>
        <begin position="181"/>
        <end position="193"/>
    </location>
</feature>
<dbReference type="Pfam" id="PF23086">
    <property type="entry name" value="Tudor_Coilin"/>
    <property type="match status" value="1"/>
</dbReference>
<feature type="region of interest" description="Disordered" evidence="1">
    <location>
        <begin position="101"/>
        <end position="420"/>
    </location>
</feature>
<reference evidence="4" key="4">
    <citation type="submission" date="2025-08" db="UniProtKB">
        <authorList>
            <consortium name="Ensembl"/>
        </authorList>
    </citation>
    <scope>IDENTIFICATION</scope>
</reference>
<dbReference type="RefSeq" id="XP_026851733.2">
    <property type="nucleotide sequence ID" value="XM_026995932.2"/>
</dbReference>
<feature type="compositionally biased region" description="Polar residues" evidence="1">
    <location>
        <begin position="273"/>
        <end position="287"/>
    </location>
</feature>
<dbReference type="PANTHER" id="PTHR15197:SF0">
    <property type="entry name" value="COILIN"/>
    <property type="match status" value="1"/>
</dbReference>
<feature type="compositionally biased region" description="Basic residues" evidence="1">
    <location>
        <begin position="145"/>
        <end position="161"/>
    </location>
</feature>
<dbReference type="AlphaFoldDB" id="A0A4W4EEB1"/>
<reference evidence="5" key="1">
    <citation type="journal article" date="2014" name="Science">
        <title>Nonhuman genetics. Genomic basis for the convergent evolution of electric organs.</title>
        <authorList>
            <person name="Gallant J.R."/>
            <person name="Traeger L.L."/>
            <person name="Volkening J.D."/>
            <person name="Moffett H."/>
            <person name="Chen P.H."/>
            <person name="Novina C.D."/>
            <person name="Phillips G.N.Jr."/>
            <person name="Anand R."/>
            <person name="Wells G.B."/>
            <person name="Pinch M."/>
            <person name="Guth R."/>
            <person name="Unguez G.A."/>
            <person name="Albert J.S."/>
            <person name="Zakon H.H."/>
            <person name="Samanta M.P."/>
            <person name="Sussman M.R."/>
        </authorList>
    </citation>
    <scope>NUCLEOTIDE SEQUENCE [LARGE SCALE GENOMIC DNA]</scope>
</reference>
<dbReference type="GO" id="GO:0030620">
    <property type="term" value="F:U2 snRNA binding"/>
    <property type="evidence" value="ECO:0007669"/>
    <property type="project" value="TreeGrafter"/>
</dbReference>
<dbReference type="GO" id="GO:0030619">
    <property type="term" value="F:U1 snRNA binding"/>
    <property type="evidence" value="ECO:0007669"/>
    <property type="project" value="TreeGrafter"/>
</dbReference>
<dbReference type="Proteomes" id="UP000314983">
    <property type="component" value="Chromosome 1"/>
</dbReference>
<name>A0A4W4EEB1_ELEEL</name>
<dbReference type="GO" id="GO:0030576">
    <property type="term" value="P:Cajal body organization"/>
    <property type="evidence" value="ECO:0007669"/>
    <property type="project" value="Ensembl"/>
</dbReference>
<evidence type="ECO:0000259" key="2">
    <source>
        <dbReference type="Pfam" id="PF15862"/>
    </source>
</evidence>
<protein>
    <recommendedName>
        <fullName evidence="6">Coilin</fullName>
    </recommendedName>
</protein>
<reference evidence="4" key="3">
    <citation type="submission" date="2020-05" db="EMBL/GenBank/DDBJ databases">
        <title>Electrophorus electricus (electric eel) genome, fEleEle1, primary haplotype.</title>
        <authorList>
            <person name="Myers G."/>
            <person name="Meyer A."/>
            <person name="Fedrigo O."/>
            <person name="Formenti G."/>
            <person name="Rhie A."/>
            <person name="Tracey A."/>
            <person name="Sims Y."/>
            <person name="Jarvis E.D."/>
        </authorList>
    </citation>
    <scope>NUCLEOTIDE SEQUENCE [LARGE SCALE GENOMIC DNA]</scope>
</reference>
<evidence type="ECO:0000256" key="1">
    <source>
        <dbReference type="SAM" id="MobiDB-lite"/>
    </source>
</evidence>
<feature type="compositionally biased region" description="Low complexity" evidence="1">
    <location>
        <begin position="311"/>
        <end position="321"/>
    </location>
</feature>
<reference evidence="4" key="5">
    <citation type="submission" date="2025-09" db="UniProtKB">
        <authorList>
            <consortium name="Ensembl"/>
        </authorList>
    </citation>
    <scope>IDENTIFICATION</scope>
</reference>
<feature type="compositionally biased region" description="Polar residues" evidence="1">
    <location>
        <begin position="323"/>
        <end position="336"/>
    </location>
</feature>
<dbReference type="GeneTree" id="ENSGT00390000004832"/>
<evidence type="ECO:0000313" key="5">
    <source>
        <dbReference type="Proteomes" id="UP000314983"/>
    </source>
</evidence>
<evidence type="ECO:0000259" key="3">
    <source>
        <dbReference type="Pfam" id="PF23086"/>
    </source>
</evidence>
<reference evidence="5" key="2">
    <citation type="journal article" date="2017" name="Sci. Adv.">
        <title>A tail of two voltages: Proteomic comparison of the three electric organs of the electric eel.</title>
        <authorList>
            <person name="Traeger L.L."/>
            <person name="Sabat G."/>
            <person name="Barrett-Wilt G.A."/>
            <person name="Wells G.B."/>
            <person name="Sussman M.R."/>
        </authorList>
    </citation>
    <scope>NUCLEOTIDE SEQUENCE [LARGE SCALE GENOMIC DNA]</scope>
</reference>